<accession>A0A0F9JPE5</accession>
<evidence type="ECO:0000313" key="2">
    <source>
        <dbReference type="EMBL" id="KKM07536.1"/>
    </source>
</evidence>
<name>A0A0F9JPE5_9ZZZZ</name>
<evidence type="ECO:0000256" key="1">
    <source>
        <dbReference type="SAM" id="MobiDB-lite"/>
    </source>
</evidence>
<dbReference type="EMBL" id="LAZR01015750">
    <property type="protein sequence ID" value="KKM07536.1"/>
    <property type="molecule type" value="Genomic_DNA"/>
</dbReference>
<feature type="region of interest" description="Disordered" evidence="1">
    <location>
        <begin position="47"/>
        <end position="72"/>
    </location>
</feature>
<reference evidence="2" key="1">
    <citation type="journal article" date="2015" name="Nature">
        <title>Complex archaea that bridge the gap between prokaryotes and eukaryotes.</title>
        <authorList>
            <person name="Spang A."/>
            <person name="Saw J.H."/>
            <person name="Jorgensen S.L."/>
            <person name="Zaremba-Niedzwiedzka K."/>
            <person name="Martijn J."/>
            <person name="Lind A.E."/>
            <person name="van Eijk R."/>
            <person name="Schleper C."/>
            <person name="Guy L."/>
            <person name="Ettema T.J."/>
        </authorList>
    </citation>
    <scope>NUCLEOTIDE SEQUENCE</scope>
</reference>
<sequence length="152" mass="17375">MVNRWVPLTAKEQAIGTANLEALIDVQLAQSGFAGNMIREMADYPAAKPWKGPTPKKGLRKGGRRTGGLGRGWKLSTHKRGRLIIVDNKVVYGIHVQGPRPGKRGKRQTKVMRDRNWPNITDTTKRVWRAPRRAIIRILQQRDSRIRRRRLA</sequence>
<comment type="caution">
    <text evidence="2">The sequence shown here is derived from an EMBL/GenBank/DDBJ whole genome shotgun (WGS) entry which is preliminary data.</text>
</comment>
<proteinExistence type="predicted"/>
<protein>
    <recommendedName>
        <fullName evidence="3">Phage virion morphogenesis protein</fullName>
    </recommendedName>
</protein>
<organism evidence="2">
    <name type="scientific">marine sediment metagenome</name>
    <dbReference type="NCBI Taxonomy" id="412755"/>
    <lineage>
        <taxon>unclassified sequences</taxon>
        <taxon>metagenomes</taxon>
        <taxon>ecological metagenomes</taxon>
    </lineage>
</organism>
<gene>
    <name evidence="2" type="ORF">LCGC14_1732910</name>
</gene>
<dbReference type="AlphaFoldDB" id="A0A0F9JPE5"/>
<evidence type="ECO:0008006" key="3">
    <source>
        <dbReference type="Google" id="ProtNLM"/>
    </source>
</evidence>